<dbReference type="EMBL" id="MU394332">
    <property type="protein sequence ID" value="KAI6084867.1"/>
    <property type="molecule type" value="Genomic_DNA"/>
</dbReference>
<proteinExistence type="predicted"/>
<comment type="caution">
    <text evidence="1">The sequence shown here is derived from an EMBL/GenBank/DDBJ whole genome shotgun (WGS) entry which is preliminary data.</text>
</comment>
<evidence type="ECO:0000313" key="2">
    <source>
        <dbReference type="Proteomes" id="UP001497680"/>
    </source>
</evidence>
<keyword evidence="2" id="KW-1185">Reference proteome</keyword>
<reference evidence="1 2" key="1">
    <citation type="journal article" date="2022" name="New Phytol.">
        <title>Ecological generalism drives hyperdiversity of secondary metabolite gene clusters in xylarialean endophytes.</title>
        <authorList>
            <person name="Franco M.E.E."/>
            <person name="Wisecaver J.H."/>
            <person name="Arnold A.E."/>
            <person name="Ju Y.M."/>
            <person name="Slot J.C."/>
            <person name="Ahrendt S."/>
            <person name="Moore L.P."/>
            <person name="Eastman K.E."/>
            <person name="Scott K."/>
            <person name="Konkel Z."/>
            <person name="Mondo S.J."/>
            <person name="Kuo A."/>
            <person name="Hayes R.D."/>
            <person name="Haridas S."/>
            <person name="Andreopoulos B."/>
            <person name="Riley R."/>
            <person name="LaButti K."/>
            <person name="Pangilinan J."/>
            <person name="Lipzen A."/>
            <person name="Amirebrahimi M."/>
            <person name="Yan J."/>
            <person name="Adam C."/>
            <person name="Keymanesh K."/>
            <person name="Ng V."/>
            <person name="Louie K."/>
            <person name="Northen T."/>
            <person name="Drula E."/>
            <person name="Henrissat B."/>
            <person name="Hsieh H.M."/>
            <person name="Youens-Clark K."/>
            <person name="Lutzoni F."/>
            <person name="Miadlikowska J."/>
            <person name="Eastwood D.C."/>
            <person name="Hamelin R.C."/>
            <person name="Grigoriev I.V."/>
            <person name="U'Ren J.M."/>
        </authorList>
    </citation>
    <scope>NUCLEOTIDE SEQUENCE [LARGE SCALE GENOMIC DNA]</scope>
    <source>
        <strain evidence="1 2">ER1909</strain>
    </source>
</reference>
<accession>A0ACC0CX16</accession>
<sequence>MSVIPLILAGQFEEVGKTFQEAIQPQGFDVVHFVASTQGALADIPVVLKGEIPTSAAVTGSKVGSGNLAHGVPRAVVLSGAYDDAFVDRLHKEIAAAGQPVPILKLDAGAKAAGAKPTAEQTKAVVDRAVKVLKKLEGEGKLDGGDNGIYTY</sequence>
<organism evidence="1 2">
    <name type="scientific">Hypoxylon rubiginosum</name>
    <dbReference type="NCBI Taxonomy" id="110542"/>
    <lineage>
        <taxon>Eukaryota</taxon>
        <taxon>Fungi</taxon>
        <taxon>Dikarya</taxon>
        <taxon>Ascomycota</taxon>
        <taxon>Pezizomycotina</taxon>
        <taxon>Sordariomycetes</taxon>
        <taxon>Xylariomycetidae</taxon>
        <taxon>Xylariales</taxon>
        <taxon>Hypoxylaceae</taxon>
        <taxon>Hypoxylon</taxon>
    </lineage>
</organism>
<protein>
    <submittedName>
        <fullName evidence="1">Uncharacterized protein</fullName>
    </submittedName>
</protein>
<gene>
    <name evidence="1" type="ORF">F4821DRAFT_261582</name>
</gene>
<dbReference type="Proteomes" id="UP001497680">
    <property type="component" value="Unassembled WGS sequence"/>
</dbReference>
<name>A0ACC0CX16_9PEZI</name>
<evidence type="ECO:0000313" key="1">
    <source>
        <dbReference type="EMBL" id="KAI6084867.1"/>
    </source>
</evidence>